<dbReference type="InterPro" id="IPR000014">
    <property type="entry name" value="PAS"/>
</dbReference>
<dbReference type="PROSITE" id="PS50109">
    <property type="entry name" value="HIS_KIN"/>
    <property type="match status" value="1"/>
</dbReference>
<dbReference type="PRINTS" id="PR00344">
    <property type="entry name" value="BCTRLSENSOR"/>
</dbReference>
<name>A4U0R5_9PROT</name>
<dbReference type="CDD" id="cd12914">
    <property type="entry name" value="PDC1_DGC_like"/>
    <property type="match status" value="1"/>
</dbReference>
<dbReference type="CDD" id="cd00082">
    <property type="entry name" value="HisKA"/>
    <property type="match status" value="1"/>
</dbReference>
<dbReference type="GO" id="GO:0000155">
    <property type="term" value="F:phosphorelay sensor kinase activity"/>
    <property type="evidence" value="ECO:0007669"/>
    <property type="project" value="InterPro"/>
</dbReference>
<dbReference type="InterPro" id="IPR000700">
    <property type="entry name" value="PAS-assoc_C"/>
</dbReference>
<dbReference type="SMART" id="SM00387">
    <property type="entry name" value="HATPase_c"/>
    <property type="match status" value="1"/>
</dbReference>
<dbReference type="NCBIfam" id="TIGR00229">
    <property type="entry name" value="sensory_box"/>
    <property type="match status" value="1"/>
</dbReference>
<dbReference type="Gene3D" id="1.10.287.130">
    <property type="match status" value="1"/>
</dbReference>
<evidence type="ECO:0000256" key="2">
    <source>
        <dbReference type="ARBA" id="ARBA00012438"/>
    </source>
</evidence>
<dbReference type="InterPro" id="IPR003661">
    <property type="entry name" value="HisK_dim/P_dom"/>
</dbReference>
<keyword evidence="3" id="KW-0597">Phosphoprotein</keyword>
<dbReference type="InterPro" id="IPR052162">
    <property type="entry name" value="Sensor_kinase/Photoreceptor"/>
</dbReference>
<dbReference type="SUPFAM" id="SSF55785">
    <property type="entry name" value="PYP-like sensor domain (PAS domain)"/>
    <property type="match status" value="1"/>
</dbReference>
<evidence type="ECO:0000256" key="3">
    <source>
        <dbReference type="ARBA" id="ARBA00022553"/>
    </source>
</evidence>
<dbReference type="SUPFAM" id="SSF47384">
    <property type="entry name" value="Homodimeric domain of signal transducing histidine kinase"/>
    <property type="match status" value="1"/>
</dbReference>
<dbReference type="SMART" id="SM00388">
    <property type="entry name" value="HisKA"/>
    <property type="match status" value="1"/>
</dbReference>
<dbReference type="InterPro" id="IPR013656">
    <property type="entry name" value="PAS_4"/>
</dbReference>
<evidence type="ECO:0000313" key="9">
    <source>
        <dbReference type="EMBL" id="CAM76472.1"/>
    </source>
</evidence>
<dbReference type="Pfam" id="PF02518">
    <property type="entry name" value="HATPase_c"/>
    <property type="match status" value="1"/>
</dbReference>
<dbReference type="InterPro" id="IPR036097">
    <property type="entry name" value="HisK_dim/P_sf"/>
</dbReference>
<keyword evidence="6" id="KW-0175">Coiled coil</keyword>
<dbReference type="EC" id="2.7.13.3" evidence="2"/>
<dbReference type="Pfam" id="PF08448">
    <property type="entry name" value="PAS_4"/>
    <property type="match status" value="1"/>
</dbReference>
<dbReference type="RefSeq" id="WP_106002182.1">
    <property type="nucleotide sequence ID" value="NZ_CP027527.1"/>
</dbReference>
<dbReference type="InterPro" id="IPR005467">
    <property type="entry name" value="His_kinase_dom"/>
</dbReference>
<evidence type="ECO:0000256" key="4">
    <source>
        <dbReference type="ARBA" id="ARBA00022679"/>
    </source>
</evidence>
<dbReference type="InterPro" id="IPR004358">
    <property type="entry name" value="Sig_transdc_His_kin-like_C"/>
</dbReference>
<evidence type="ECO:0000256" key="1">
    <source>
        <dbReference type="ARBA" id="ARBA00000085"/>
    </source>
</evidence>
<dbReference type="InterPro" id="IPR036890">
    <property type="entry name" value="HATPase_C_sf"/>
</dbReference>
<evidence type="ECO:0000256" key="5">
    <source>
        <dbReference type="ARBA" id="ARBA00022777"/>
    </source>
</evidence>
<feature type="coiled-coil region" evidence="6">
    <location>
        <begin position="307"/>
        <end position="356"/>
    </location>
</feature>
<dbReference type="Gene3D" id="3.30.565.10">
    <property type="entry name" value="Histidine kinase-like ATPase, C-terminal domain"/>
    <property type="match status" value="1"/>
</dbReference>
<dbReference type="PANTHER" id="PTHR43304">
    <property type="entry name" value="PHYTOCHROME-LIKE PROTEIN CPH1"/>
    <property type="match status" value="1"/>
</dbReference>
<accession>A4U0R5</accession>
<gene>
    <name evidence="9" type="ORF">MGR_3199</name>
</gene>
<dbReference type="EMBL" id="CU459003">
    <property type="protein sequence ID" value="CAM76472.1"/>
    <property type="molecule type" value="Genomic_DNA"/>
</dbReference>
<dbReference type="PANTHER" id="PTHR43304:SF1">
    <property type="entry name" value="PAC DOMAIN-CONTAINING PROTEIN"/>
    <property type="match status" value="1"/>
</dbReference>
<dbReference type="PROSITE" id="PS50113">
    <property type="entry name" value="PAC"/>
    <property type="match status" value="1"/>
</dbReference>
<dbReference type="Pfam" id="PF00512">
    <property type="entry name" value="HisKA"/>
    <property type="match status" value="1"/>
</dbReference>
<proteinExistence type="predicted"/>
<comment type="catalytic activity">
    <reaction evidence="1">
        <text>ATP + protein L-histidine = ADP + protein N-phospho-L-histidine.</text>
        <dbReference type="EC" id="2.7.13.3"/>
    </reaction>
</comment>
<keyword evidence="5 9" id="KW-0418">Kinase</keyword>
<feature type="domain" description="Histidine kinase" evidence="7">
    <location>
        <begin position="486"/>
        <end position="701"/>
    </location>
</feature>
<sequence length="708" mass="78290">MDFRRRSLRIWIAAAILALTTSVMSAAQLAYSRQRHIDSGQELARALSNAAAQRVMSSMQLLDQLLQEAVSRIPTDGPAPAGTLEPLRPKLATTKEIRALSLIDADGIMRQVVHRQQQTLSLPVDISDRQHYQYQRRHWSEQRMALSPPATDRLTESMAWFASRPVISPDGRFLGMAGMALEPDLLAAPLRAATPGEGDAAGIFSTEGVLFARHPFAPQAIGRSIASSAVFQAYGELGESGSVRELVSITDDIPRTVGFTKVPGYPLVVNVGISHERLLHQWVREAQIHGGIQLALTATIFLLAWGMVRAEHQHQSAAERLRATERDHIDTLSREVETRTAELQQSLEALQESEERFRLIADISPLPLVVTRRSDGVVIYINAQAAEAFQVPQANAYGKVAPNFWESPADRSRMVESLVNTGIVRNLEAVLKRADGERFTALLSAAFGFLKGEAMVLVSVLDISERKRLEQELARSNAELERFSYAISHDLQEPLRMVASYVGLIERRYGDTLDQEGRDFVTYAIDGAKRMSRMISDLLDYSRLRRQAWHFEITDLNTVIADALANLAASIESNGADISVESLPTLPADPSQIMRVMQNLIGNALKYRAADRPPRIKVSARRDDDLWIFEFADNGRGFDTGEEQRLFQVFQRLHPNSGIGGSGIGLALCRSIITAHGGTIWGRSDGPDQGATFGFSLPVERDMKKGAE</sequence>
<reference evidence="9" key="1">
    <citation type="journal article" date="2007" name="J. Bacteriol.">
        <title>Comparative genome analysis of four magnetotactic bacteria reveals a complex set of group-specific genes implicated in magnetosome biomineralization and function.</title>
        <authorList>
            <person name="Richter M."/>
            <person name="Kube M."/>
            <person name="Bazylinski D.A."/>
            <person name="Lombardot T."/>
            <person name="Gloeckner F.O."/>
            <person name="Reinhardt R."/>
            <person name="Schueler D."/>
        </authorList>
    </citation>
    <scope>NUCLEOTIDE SEQUENCE</scope>
    <source>
        <strain evidence="9">MSR-1</strain>
    </source>
</reference>
<organism evidence="9">
    <name type="scientific">Magnetospirillum gryphiswaldense</name>
    <dbReference type="NCBI Taxonomy" id="55518"/>
    <lineage>
        <taxon>Bacteria</taxon>
        <taxon>Pseudomonadati</taxon>
        <taxon>Pseudomonadota</taxon>
        <taxon>Alphaproteobacteria</taxon>
        <taxon>Rhodospirillales</taxon>
        <taxon>Rhodospirillaceae</taxon>
        <taxon>Magnetospirillum</taxon>
    </lineage>
</organism>
<keyword evidence="4" id="KW-0808">Transferase</keyword>
<dbReference type="InterPro" id="IPR035965">
    <property type="entry name" value="PAS-like_dom_sf"/>
</dbReference>
<dbReference type="CDD" id="cd00130">
    <property type="entry name" value="PAS"/>
    <property type="match status" value="1"/>
</dbReference>
<evidence type="ECO:0000259" key="8">
    <source>
        <dbReference type="PROSITE" id="PS50113"/>
    </source>
</evidence>
<evidence type="ECO:0000256" key="6">
    <source>
        <dbReference type="SAM" id="Coils"/>
    </source>
</evidence>
<dbReference type="Gene3D" id="3.30.450.20">
    <property type="entry name" value="PAS domain"/>
    <property type="match status" value="3"/>
</dbReference>
<feature type="domain" description="PAC" evidence="8">
    <location>
        <begin position="425"/>
        <end position="475"/>
    </location>
</feature>
<protein>
    <recommendedName>
        <fullName evidence="2">histidine kinase</fullName>
        <ecNumber evidence="2">2.7.13.3</ecNumber>
    </recommendedName>
</protein>
<dbReference type="InterPro" id="IPR003594">
    <property type="entry name" value="HATPase_dom"/>
</dbReference>
<dbReference type="SUPFAM" id="SSF55874">
    <property type="entry name" value="ATPase domain of HSP90 chaperone/DNA topoisomerase II/histidine kinase"/>
    <property type="match status" value="1"/>
</dbReference>
<dbReference type="CDD" id="cd12915">
    <property type="entry name" value="PDC2_DGC_like"/>
    <property type="match status" value="1"/>
</dbReference>
<evidence type="ECO:0000259" key="7">
    <source>
        <dbReference type="PROSITE" id="PS50109"/>
    </source>
</evidence>
<dbReference type="AlphaFoldDB" id="A4U0R5"/>